<evidence type="ECO:0000259" key="2">
    <source>
        <dbReference type="Pfam" id="PF25023"/>
    </source>
</evidence>
<dbReference type="PANTHER" id="PTHR32305:SF15">
    <property type="entry name" value="PROTEIN RHSA-RELATED"/>
    <property type="match status" value="1"/>
</dbReference>
<sequence length="288" mass="30476">MTYVYTDPQGTPLVKADAAGNVIARYDYMPYGDAVTSLGSPPDGPGYTGHVNDPETGLVYMQARYYQPFGRFLSPDPVGPTPGDIYDFNRYAYTDNNPVNHIDPDGRSTCANPKCTMSTIDSRPGVPKGYSPSVNGNQGLPTGNVGGNIASANSPGATITFTNDNPNGASPNQPVTTATAKMVENGVMNSGVQSVNINSTTGGQHAATSNHYRGKAVDINRVNGQRVDSPANRSAVAAVQNAFRGESNIRENFGPVFQEKTLTSGAAPVPWTQVGEDHQNHIHESGQQ</sequence>
<keyword evidence="4" id="KW-1185">Reference proteome</keyword>
<reference evidence="3 4" key="1">
    <citation type="submission" date="2024-06" db="EMBL/GenBank/DDBJ databases">
        <authorList>
            <person name="Woo H."/>
        </authorList>
    </citation>
    <scope>NUCLEOTIDE SEQUENCE [LARGE SCALE GENOMIC DNA]</scope>
    <source>
        <strain evidence="3 4">S2-g</strain>
    </source>
</reference>
<protein>
    <submittedName>
        <fullName evidence="3">RHS repeat-associated core domain-containing protein</fullName>
    </submittedName>
</protein>
<keyword evidence="1" id="KW-0677">Repeat</keyword>
<evidence type="ECO:0000256" key="1">
    <source>
        <dbReference type="ARBA" id="ARBA00022737"/>
    </source>
</evidence>
<organism evidence="3 4">
    <name type="scientific">Rhodanobacter geophilus</name>
    <dbReference type="NCBI Taxonomy" id="3162488"/>
    <lineage>
        <taxon>Bacteria</taxon>
        <taxon>Pseudomonadati</taxon>
        <taxon>Pseudomonadota</taxon>
        <taxon>Gammaproteobacteria</taxon>
        <taxon>Lysobacterales</taxon>
        <taxon>Rhodanobacteraceae</taxon>
        <taxon>Rhodanobacter</taxon>
    </lineage>
</organism>
<dbReference type="InterPro" id="IPR050708">
    <property type="entry name" value="T6SS_VgrG/RHS"/>
</dbReference>
<evidence type="ECO:0000313" key="3">
    <source>
        <dbReference type="EMBL" id="MEW9625818.1"/>
    </source>
</evidence>
<dbReference type="Pfam" id="PF25023">
    <property type="entry name" value="TEN_YD-shell"/>
    <property type="match status" value="1"/>
</dbReference>
<dbReference type="RefSeq" id="WP_367846108.1">
    <property type="nucleotide sequence ID" value="NZ_JBFOHL010000020.1"/>
</dbReference>
<dbReference type="NCBIfam" id="TIGR03696">
    <property type="entry name" value="Rhs_assc_core"/>
    <property type="match status" value="1"/>
</dbReference>
<proteinExistence type="predicted"/>
<comment type="caution">
    <text evidence="3">The sequence shown here is derived from an EMBL/GenBank/DDBJ whole genome shotgun (WGS) entry which is preliminary data.</text>
</comment>
<feature type="domain" description="Teneurin-like YD-shell" evidence="2">
    <location>
        <begin position="3"/>
        <end position="99"/>
    </location>
</feature>
<dbReference type="InterPro" id="IPR056823">
    <property type="entry name" value="TEN-like_YD-shell"/>
</dbReference>
<dbReference type="PANTHER" id="PTHR32305">
    <property type="match status" value="1"/>
</dbReference>
<dbReference type="EMBL" id="JBFOHL010000020">
    <property type="protein sequence ID" value="MEW9625818.1"/>
    <property type="molecule type" value="Genomic_DNA"/>
</dbReference>
<evidence type="ECO:0000313" key="4">
    <source>
        <dbReference type="Proteomes" id="UP001556170"/>
    </source>
</evidence>
<accession>A0ABV3QT97</accession>
<dbReference type="Proteomes" id="UP001556170">
    <property type="component" value="Unassembled WGS sequence"/>
</dbReference>
<dbReference type="Gene3D" id="2.180.10.10">
    <property type="entry name" value="RHS repeat-associated core"/>
    <property type="match status" value="1"/>
</dbReference>
<dbReference type="InterPro" id="IPR022385">
    <property type="entry name" value="Rhs_assc_core"/>
</dbReference>
<gene>
    <name evidence="3" type="ORF">ABQJ56_16460</name>
</gene>
<name>A0ABV3QT97_9GAMM</name>